<proteinExistence type="predicted"/>
<name>A0A6J1GL66_CUCMO</name>
<organism evidence="3 4">
    <name type="scientific">Cucurbita moschata</name>
    <name type="common">Winter crookneck squash</name>
    <name type="synonym">Cucurbita pepo var. moschata</name>
    <dbReference type="NCBI Taxonomy" id="3662"/>
    <lineage>
        <taxon>Eukaryota</taxon>
        <taxon>Viridiplantae</taxon>
        <taxon>Streptophyta</taxon>
        <taxon>Embryophyta</taxon>
        <taxon>Tracheophyta</taxon>
        <taxon>Spermatophyta</taxon>
        <taxon>Magnoliopsida</taxon>
        <taxon>eudicotyledons</taxon>
        <taxon>Gunneridae</taxon>
        <taxon>Pentapetalae</taxon>
        <taxon>rosids</taxon>
        <taxon>fabids</taxon>
        <taxon>Cucurbitales</taxon>
        <taxon>Cucurbitaceae</taxon>
        <taxon>Cucurbiteae</taxon>
        <taxon>Cucurbita</taxon>
    </lineage>
</organism>
<keyword evidence="3" id="KW-1185">Reference proteome</keyword>
<dbReference type="KEGG" id="cmos:111455383"/>
<keyword evidence="2" id="KW-0812">Transmembrane</keyword>
<keyword evidence="2" id="KW-0472">Membrane</keyword>
<feature type="transmembrane region" description="Helical" evidence="2">
    <location>
        <begin position="20"/>
        <end position="41"/>
    </location>
</feature>
<evidence type="ECO:0000256" key="1">
    <source>
        <dbReference type="SAM" id="MobiDB-lite"/>
    </source>
</evidence>
<evidence type="ECO:0000313" key="3">
    <source>
        <dbReference type="Proteomes" id="UP000504609"/>
    </source>
</evidence>
<accession>A0A6J1GL66</accession>
<dbReference type="RefSeq" id="XP_022952791.1">
    <property type="nucleotide sequence ID" value="XM_023097023.1"/>
</dbReference>
<dbReference type="AlphaFoldDB" id="A0A6J1GL66"/>
<reference evidence="4" key="1">
    <citation type="submission" date="2025-08" db="UniProtKB">
        <authorList>
            <consortium name="RefSeq"/>
        </authorList>
    </citation>
    <scope>IDENTIFICATION</scope>
    <source>
        <tissue evidence="4">Young leaves</tissue>
    </source>
</reference>
<dbReference type="PANTHER" id="PTHR33429">
    <property type="entry name" value="OS02G0708000 PROTEIN-RELATED"/>
    <property type="match status" value="1"/>
</dbReference>
<gene>
    <name evidence="4" type="primary">LOC111455383</name>
</gene>
<dbReference type="PANTHER" id="PTHR33429:SF2">
    <property type="entry name" value="OS01G0888850 PROTEIN"/>
    <property type="match status" value="1"/>
</dbReference>
<sequence length="135" mass="13899">MSTPVDQLQPPPTAHSGYGSVGPVIAVLAVISILGVIAGIIGRLCSGRPVFGYGAHYDVEEWVEKKCASCLDGSLDPPPPPPPHLRHPPPLDAVPVVEPLGGPPEIKQGADDKRENLQSAAPGTGGGKKPDFTSS</sequence>
<feature type="compositionally biased region" description="Low complexity" evidence="1">
    <location>
        <begin position="94"/>
        <end position="105"/>
    </location>
</feature>
<dbReference type="Proteomes" id="UP000504609">
    <property type="component" value="Unplaced"/>
</dbReference>
<evidence type="ECO:0000313" key="4">
    <source>
        <dbReference type="RefSeq" id="XP_022952791.1"/>
    </source>
</evidence>
<protein>
    <submittedName>
        <fullName evidence="4">Uncharacterized protein LOC111455383</fullName>
    </submittedName>
</protein>
<dbReference type="GeneID" id="111455383"/>
<evidence type="ECO:0000256" key="2">
    <source>
        <dbReference type="SAM" id="Phobius"/>
    </source>
</evidence>
<feature type="compositionally biased region" description="Pro residues" evidence="1">
    <location>
        <begin position="76"/>
        <end position="92"/>
    </location>
</feature>
<keyword evidence="2" id="KW-1133">Transmembrane helix</keyword>
<feature type="region of interest" description="Disordered" evidence="1">
    <location>
        <begin position="72"/>
        <end position="135"/>
    </location>
</feature>